<evidence type="ECO:0000256" key="4">
    <source>
        <dbReference type="SAM" id="Phobius"/>
    </source>
</evidence>
<feature type="transmembrane region" description="Helical" evidence="4">
    <location>
        <begin position="155"/>
        <end position="175"/>
    </location>
</feature>
<evidence type="ECO:0000256" key="3">
    <source>
        <dbReference type="ARBA" id="ARBA00023163"/>
    </source>
</evidence>
<dbReference type="GO" id="GO:0006355">
    <property type="term" value="P:regulation of DNA-templated transcription"/>
    <property type="evidence" value="ECO:0007669"/>
    <property type="project" value="InterPro"/>
</dbReference>
<evidence type="ECO:0000256" key="2">
    <source>
        <dbReference type="ARBA" id="ARBA00023125"/>
    </source>
</evidence>
<feature type="transmembrane region" description="Helical" evidence="4">
    <location>
        <begin position="291"/>
        <end position="313"/>
    </location>
</feature>
<evidence type="ECO:0000313" key="6">
    <source>
        <dbReference type="EMBL" id="MZG27674.1"/>
    </source>
</evidence>
<dbReference type="AlphaFoldDB" id="A0A6L8Q4Y3"/>
<keyword evidence="3" id="KW-0804">Transcription</keyword>
<sequence length="506" mass="53349">MRHSSQDGGGAMREGTKKRIPSLDSVRRMAACFFSVLFTVPYLQHNLYHTTLFSGFGAQQFVVFALFSLIFAAGLIGCIVGCERIGRILRPLSVAAAASVVATGGTVMLWFAPSVGSDAALIWGALGAGCYALGLVALGARMFLMLGVLARREGLKAVLALVVLAALCGHVAFAYSAPAPFYAFIAVAGLSLSGIAQLCFGLLAVPASAAADGGEVPSPCDADLYGNGWRFFYVIFFATVLVHGLLYVADPALEYLGDAPLSRGVTFLLLFALSVLMLATSSKASRYLRAVCLFGNGLFAVLFLGLVAVSFSSLTHGDFSAAAGVVLALIRVFDVLLLVAMFVSAFLKGSNLVRTAAVYLLALFWLPTTFAYVLLPLATAGHALDAGTLLGPASLVIAAVLALAIVAFLTLFMVKAARPLSAARPAAEKEGRREACDALAEQHDLTRREGEILYYISLGYSSKAIAEKLFVAPGTVQSHTKRIYAKLGVHAKQELIELVNREEGDG</sequence>
<dbReference type="SUPFAM" id="SSF46894">
    <property type="entry name" value="C-terminal effector domain of the bipartite response regulators"/>
    <property type="match status" value="1"/>
</dbReference>
<reference evidence="6 7" key="1">
    <citation type="submission" date="2019-07" db="EMBL/GenBank/DDBJ databases">
        <title>Draft genome sequence of Adlercreutzia equolifaciens IPLA 37004, a human intestinal strain that does not produces equol from daidzein.</title>
        <authorList>
            <person name="Vazquez L."/>
            <person name="Florez A.B."/>
            <person name="Mayo B."/>
        </authorList>
    </citation>
    <scope>NUCLEOTIDE SEQUENCE [LARGE SCALE GENOMIC DNA]</scope>
    <source>
        <strain evidence="6 7">IPLA 37004</strain>
    </source>
</reference>
<feature type="transmembrane region" description="Helical" evidence="4">
    <location>
        <begin position="119"/>
        <end position="143"/>
    </location>
</feature>
<dbReference type="SMART" id="SM00421">
    <property type="entry name" value="HTH_LUXR"/>
    <property type="match status" value="1"/>
</dbReference>
<dbReference type="PROSITE" id="PS00622">
    <property type="entry name" value="HTH_LUXR_1"/>
    <property type="match status" value="1"/>
</dbReference>
<feature type="transmembrane region" description="Helical" evidence="4">
    <location>
        <begin position="92"/>
        <end position="113"/>
    </location>
</feature>
<dbReference type="InterPro" id="IPR000792">
    <property type="entry name" value="Tscrpt_reg_LuxR_C"/>
</dbReference>
<dbReference type="Pfam" id="PF00196">
    <property type="entry name" value="GerE"/>
    <property type="match status" value="1"/>
</dbReference>
<evidence type="ECO:0000256" key="1">
    <source>
        <dbReference type="ARBA" id="ARBA00023015"/>
    </source>
</evidence>
<dbReference type="PROSITE" id="PS50043">
    <property type="entry name" value="HTH_LUXR_2"/>
    <property type="match status" value="1"/>
</dbReference>
<dbReference type="PRINTS" id="PR00038">
    <property type="entry name" value="HTHLUXR"/>
</dbReference>
<feature type="transmembrane region" description="Helical" evidence="4">
    <location>
        <begin position="319"/>
        <end position="344"/>
    </location>
</feature>
<feature type="transmembrane region" description="Helical" evidence="4">
    <location>
        <begin position="261"/>
        <end position="279"/>
    </location>
</feature>
<protein>
    <submittedName>
        <fullName evidence="6">Helix-turn-helix transcriptional regulator</fullName>
    </submittedName>
</protein>
<feature type="transmembrane region" description="Helical" evidence="4">
    <location>
        <begin position="56"/>
        <end position="80"/>
    </location>
</feature>
<comment type="caution">
    <text evidence="6">The sequence shown here is derived from an EMBL/GenBank/DDBJ whole genome shotgun (WGS) entry which is preliminary data.</text>
</comment>
<feature type="transmembrane region" description="Helical" evidence="4">
    <location>
        <begin position="356"/>
        <end position="375"/>
    </location>
</feature>
<proteinExistence type="predicted"/>
<name>A0A6L8Q4Y3_9ACTN</name>
<dbReference type="PANTHER" id="PTHR44688">
    <property type="entry name" value="DNA-BINDING TRANSCRIPTIONAL ACTIVATOR DEVR_DOSR"/>
    <property type="match status" value="1"/>
</dbReference>
<organism evidence="6 7">
    <name type="scientific">Adlercreutzia equolifaciens</name>
    <dbReference type="NCBI Taxonomy" id="446660"/>
    <lineage>
        <taxon>Bacteria</taxon>
        <taxon>Bacillati</taxon>
        <taxon>Actinomycetota</taxon>
        <taxon>Coriobacteriia</taxon>
        <taxon>Eggerthellales</taxon>
        <taxon>Eggerthellaceae</taxon>
        <taxon>Adlercreutzia</taxon>
    </lineage>
</organism>
<dbReference type="Gene3D" id="1.10.10.10">
    <property type="entry name" value="Winged helix-like DNA-binding domain superfamily/Winged helix DNA-binding domain"/>
    <property type="match status" value="1"/>
</dbReference>
<dbReference type="PANTHER" id="PTHR44688:SF16">
    <property type="entry name" value="DNA-BINDING TRANSCRIPTIONAL ACTIVATOR DEVR_DOSR"/>
    <property type="match status" value="1"/>
</dbReference>
<dbReference type="GO" id="GO:0003677">
    <property type="term" value="F:DNA binding"/>
    <property type="evidence" value="ECO:0007669"/>
    <property type="project" value="UniProtKB-KW"/>
</dbReference>
<feature type="transmembrane region" description="Helical" evidence="4">
    <location>
        <begin position="181"/>
        <end position="205"/>
    </location>
</feature>
<accession>A0A6L8Q4Y3</accession>
<feature type="transmembrane region" description="Helical" evidence="4">
    <location>
        <begin position="231"/>
        <end position="249"/>
    </location>
</feature>
<feature type="transmembrane region" description="Helical" evidence="4">
    <location>
        <begin position="395"/>
        <end position="414"/>
    </location>
</feature>
<evidence type="ECO:0000259" key="5">
    <source>
        <dbReference type="PROSITE" id="PS50043"/>
    </source>
</evidence>
<dbReference type="Proteomes" id="UP000472380">
    <property type="component" value="Unassembled WGS sequence"/>
</dbReference>
<keyword evidence="4" id="KW-0472">Membrane</keyword>
<feature type="domain" description="HTH luxR-type" evidence="5">
    <location>
        <begin position="438"/>
        <end position="503"/>
    </location>
</feature>
<keyword evidence="4" id="KW-0812">Transmembrane</keyword>
<dbReference type="CDD" id="cd06170">
    <property type="entry name" value="LuxR_C_like"/>
    <property type="match status" value="1"/>
</dbReference>
<dbReference type="EMBL" id="VJNE01000004">
    <property type="protein sequence ID" value="MZG27674.1"/>
    <property type="molecule type" value="Genomic_DNA"/>
</dbReference>
<dbReference type="InterPro" id="IPR036388">
    <property type="entry name" value="WH-like_DNA-bd_sf"/>
</dbReference>
<feature type="transmembrane region" description="Helical" evidence="4">
    <location>
        <begin position="26"/>
        <end position="44"/>
    </location>
</feature>
<evidence type="ECO:0000313" key="7">
    <source>
        <dbReference type="Proteomes" id="UP000472380"/>
    </source>
</evidence>
<keyword evidence="2" id="KW-0238">DNA-binding</keyword>
<keyword evidence="4" id="KW-1133">Transmembrane helix</keyword>
<keyword evidence="1" id="KW-0805">Transcription regulation</keyword>
<gene>
    <name evidence="6" type="ORF">FM068_03585</name>
</gene>
<dbReference type="InterPro" id="IPR016032">
    <property type="entry name" value="Sig_transdc_resp-reg_C-effctor"/>
</dbReference>